<evidence type="ECO:0000313" key="4">
    <source>
        <dbReference type="Proteomes" id="UP000673691"/>
    </source>
</evidence>
<dbReference type="InterPro" id="IPR040453">
    <property type="entry name" value="Mnd1_HTH"/>
</dbReference>
<organism evidence="3 4">
    <name type="scientific">Olpidium bornovanus</name>
    <dbReference type="NCBI Taxonomy" id="278681"/>
    <lineage>
        <taxon>Eukaryota</taxon>
        <taxon>Fungi</taxon>
        <taxon>Fungi incertae sedis</taxon>
        <taxon>Olpidiomycota</taxon>
        <taxon>Olpidiomycotina</taxon>
        <taxon>Olpidiomycetes</taxon>
        <taxon>Olpidiales</taxon>
        <taxon>Olpidiaceae</taxon>
        <taxon>Olpidium</taxon>
    </lineage>
</organism>
<evidence type="ECO:0000256" key="1">
    <source>
        <dbReference type="SAM" id="Coils"/>
    </source>
</evidence>
<feature type="coiled-coil region" evidence="1">
    <location>
        <begin position="125"/>
        <end position="186"/>
    </location>
</feature>
<evidence type="ECO:0000259" key="2">
    <source>
        <dbReference type="Pfam" id="PF03962"/>
    </source>
</evidence>
<gene>
    <name evidence="3" type="ORF">BJ554DRAFT_7399</name>
</gene>
<dbReference type="AlphaFoldDB" id="A0A8H7ZW13"/>
<protein>
    <submittedName>
        <fullName evidence="3">Mnd1 family-domain-containing protein</fullName>
    </submittedName>
</protein>
<proteinExistence type="predicted"/>
<sequence length="226" mass="25623">MRWLPGRVLTWPPFRRRTTISQRDFFQLKELEKIGPKQKGIVAQSVKEALQSLVDDNLVTMEKIGTSNYYWSFPSTALQQVRLPSLQTLGSPRFRVTRLSDADRGTAPLFLDLFAARGNQRKRKIDDLTAERNQLCNKRAELETSLAKSTEGREACDGRESLLEELSKAEALRQNLLAELDQFRECDPELLAKKGATGAIGPSLRMRVLRCAESAVQFNVFTCYAQ</sequence>
<dbReference type="EMBL" id="JAEFCI010005068">
    <property type="protein sequence ID" value="KAG5460541.1"/>
    <property type="molecule type" value="Genomic_DNA"/>
</dbReference>
<keyword evidence="1" id="KW-0175">Coiled coil</keyword>
<keyword evidence="4" id="KW-1185">Reference proteome</keyword>
<evidence type="ECO:0000313" key="3">
    <source>
        <dbReference type="EMBL" id="KAG5460541.1"/>
    </source>
</evidence>
<name>A0A8H7ZW13_9FUNG</name>
<reference evidence="3 4" key="1">
    <citation type="journal article" name="Sci. Rep.">
        <title>Genome-scale phylogenetic analyses confirm Olpidium as the closest living zoosporic fungus to the non-flagellated, terrestrial fungi.</title>
        <authorList>
            <person name="Chang Y."/>
            <person name="Rochon D."/>
            <person name="Sekimoto S."/>
            <person name="Wang Y."/>
            <person name="Chovatia M."/>
            <person name="Sandor L."/>
            <person name="Salamov A."/>
            <person name="Grigoriev I.V."/>
            <person name="Stajich J.E."/>
            <person name="Spatafora J.W."/>
        </authorList>
    </citation>
    <scope>NUCLEOTIDE SEQUENCE [LARGE SCALE GENOMIC DNA]</scope>
    <source>
        <strain evidence="3">S191</strain>
    </source>
</reference>
<dbReference type="Proteomes" id="UP000673691">
    <property type="component" value="Unassembled WGS sequence"/>
</dbReference>
<feature type="domain" description="Mnd1 HTH" evidence="2">
    <location>
        <begin position="21"/>
        <end position="74"/>
    </location>
</feature>
<dbReference type="Pfam" id="PF03962">
    <property type="entry name" value="Mnd1"/>
    <property type="match status" value="1"/>
</dbReference>
<accession>A0A8H7ZW13</accession>
<dbReference type="OrthoDB" id="273345at2759"/>
<comment type="caution">
    <text evidence="3">The sequence shown here is derived from an EMBL/GenBank/DDBJ whole genome shotgun (WGS) entry which is preliminary data.</text>
</comment>